<dbReference type="GO" id="GO:0005829">
    <property type="term" value="C:cytosol"/>
    <property type="evidence" value="ECO:0007669"/>
    <property type="project" value="TreeGrafter"/>
</dbReference>
<protein>
    <recommendedName>
        <fullName evidence="2">Luciferase-like domain-containing protein</fullName>
    </recommendedName>
</protein>
<dbReference type="Pfam" id="PF00296">
    <property type="entry name" value="Bac_luciferase"/>
    <property type="match status" value="1"/>
</dbReference>
<dbReference type="InterPro" id="IPR019949">
    <property type="entry name" value="CmoO-like"/>
</dbReference>
<gene>
    <name evidence="3" type="ORF">METZ01_LOCUS295283</name>
</gene>
<dbReference type="InterPro" id="IPR036661">
    <property type="entry name" value="Luciferase-like_sf"/>
</dbReference>
<dbReference type="CDD" id="cd00347">
    <property type="entry name" value="Flavin_utilizing_monoxygenases"/>
    <property type="match status" value="1"/>
</dbReference>
<dbReference type="GO" id="GO:0016705">
    <property type="term" value="F:oxidoreductase activity, acting on paired donors, with incorporation or reduction of molecular oxygen"/>
    <property type="evidence" value="ECO:0007669"/>
    <property type="project" value="InterPro"/>
</dbReference>
<name>A0A382M0E6_9ZZZZ</name>
<reference evidence="3" key="1">
    <citation type="submission" date="2018-05" db="EMBL/GenBank/DDBJ databases">
        <authorList>
            <person name="Lanie J.A."/>
            <person name="Ng W.-L."/>
            <person name="Kazmierczak K.M."/>
            <person name="Andrzejewski T.M."/>
            <person name="Davidsen T.M."/>
            <person name="Wayne K.J."/>
            <person name="Tettelin H."/>
            <person name="Glass J.I."/>
            <person name="Rusch D."/>
            <person name="Podicherti R."/>
            <person name="Tsui H.-C.T."/>
            <person name="Winkler M.E."/>
        </authorList>
    </citation>
    <scope>NUCLEOTIDE SEQUENCE</scope>
</reference>
<proteinExistence type="predicted"/>
<dbReference type="InterPro" id="IPR011251">
    <property type="entry name" value="Luciferase-like_dom"/>
</dbReference>
<evidence type="ECO:0000256" key="1">
    <source>
        <dbReference type="ARBA" id="ARBA00007789"/>
    </source>
</evidence>
<dbReference type="Gene3D" id="3.20.20.30">
    <property type="entry name" value="Luciferase-like domain"/>
    <property type="match status" value="1"/>
</dbReference>
<feature type="domain" description="Luciferase-like" evidence="2">
    <location>
        <begin position="6"/>
        <end position="236"/>
    </location>
</feature>
<organism evidence="3">
    <name type="scientific">marine metagenome</name>
    <dbReference type="NCBI Taxonomy" id="408172"/>
    <lineage>
        <taxon>unclassified sequences</taxon>
        <taxon>metagenomes</taxon>
        <taxon>ecological metagenomes</taxon>
    </lineage>
</organism>
<dbReference type="SUPFAM" id="SSF51679">
    <property type="entry name" value="Bacterial luciferase-like"/>
    <property type="match status" value="1"/>
</dbReference>
<evidence type="ECO:0000313" key="3">
    <source>
        <dbReference type="EMBL" id="SVC42429.1"/>
    </source>
</evidence>
<sequence length="260" mass="28030">MRHGESGADALRDTVELAKAAEALGYARYWVAEHHSAGTFAGTSPEILVGQILANTSSIRVGSGGVMLTHYSAMKVAEQFRMLDSFYPGRVDLGIGRAPGSDQRTILALAYPKRPVDVESFPQQVSDVVGYLYDGLQDEHPFSSLKVSPGLKPETSPDIWLLGSSDYSARLAAQLGLPFAFADFFGTTAGHGPTVAELYRREFRPSMLCAEPRLNVTVQAICAATTEEAELLAASRNFNRARRVLGIQGEELGDGILPPD</sequence>
<dbReference type="PANTHER" id="PTHR30137">
    <property type="entry name" value="LUCIFERASE-LIKE MONOOXYGENASE"/>
    <property type="match status" value="1"/>
</dbReference>
<dbReference type="AlphaFoldDB" id="A0A382M0E6"/>
<evidence type="ECO:0000259" key="2">
    <source>
        <dbReference type="Pfam" id="PF00296"/>
    </source>
</evidence>
<accession>A0A382M0E6</accession>
<dbReference type="EMBL" id="UINC01090463">
    <property type="protein sequence ID" value="SVC42429.1"/>
    <property type="molecule type" value="Genomic_DNA"/>
</dbReference>
<comment type="similarity">
    <text evidence="1">To bacterial alkanal monooxygenase alpha and beta chains.</text>
</comment>
<feature type="non-terminal residue" evidence="3">
    <location>
        <position position="260"/>
    </location>
</feature>
<dbReference type="PANTHER" id="PTHR30137:SF20">
    <property type="entry name" value="N-ACETYL-S-ALKYLCYSTEINE MONOOXYGENASE"/>
    <property type="match status" value="1"/>
</dbReference>
<dbReference type="InterPro" id="IPR050766">
    <property type="entry name" value="Bact_Lucif_Oxidored"/>
</dbReference>
<dbReference type="NCBIfam" id="TIGR03558">
    <property type="entry name" value="oxido_grp_1"/>
    <property type="match status" value="1"/>
</dbReference>